<organism evidence="8 9">
    <name type="scientific">Leptothrix cholodnii (strain ATCC 51168 / LMG 8142 / SP-6)</name>
    <name type="common">Leptothrix discophora (strain SP-6)</name>
    <dbReference type="NCBI Taxonomy" id="395495"/>
    <lineage>
        <taxon>Bacteria</taxon>
        <taxon>Pseudomonadati</taxon>
        <taxon>Pseudomonadota</taxon>
        <taxon>Betaproteobacteria</taxon>
        <taxon>Burkholderiales</taxon>
        <taxon>Sphaerotilaceae</taxon>
        <taxon>Leptothrix</taxon>
    </lineage>
</organism>
<dbReference type="InterPro" id="IPR007816">
    <property type="entry name" value="ResB-like_domain"/>
</dbReference>
<dbReference type="GO" id="GO:0016020">
    <property type="term" value="C:membrane"/>
    <property type="evidence" value="ECO:0007669"/>
    <property type="project" value="UniProtKB-SubCell"/>
</dbReference>
<proteinExistence type="predicted"/>
<comment type="subcellular location">
    <subcellularLocation>
        <location evidence="1">Membrane</location>
        <topology evidence="1">Multi-pass membrane protein</topology>
    </subcellularLocation>
</comment>
<keyword evidence="2 6" id="KW-0812">Transmembrane</keyword>
<feature type="transmembrane region" description="Helical" evidence="6">
    <location>
        <begin position="69"/>
        <end position="92"/>
    </location>
</feature>
<sequence precursor="true">MKPRTPHAVLAHFGSLRSTLAGMALLAAAVLAGQIEGLPGGVLLVLAIGLLALNLLAALVVHPAFRRQLPLLVAHLALLALVVLVALGRLMALDGRFELTQGVDFDGRLLDARAGPWHRDDLARLAFRHDGFEIDYAPGLKRGATRNRVAWTDADGTPRSAVIGDHRPLVLDGYRFYTSPNKGFAPLLTWRPQRGQAVTGAVHLPSYPAHALRQSSDWQLPDGRGVWVQLQFDQTLIDPTKNASFRLPDPHRLVLRVGALRAELAPGASVELDGGTLVYEGLRSWMGYRVSYDWTLPWLLAAALLAALALAWHYTQRFFFAAPLVVSRAGSLPTPASARGAGDA</sequence>
<dbReference type="Proteomes" id="UP000001693">
    <property type="component" value="Chromosome"/>
</dbReference>
<dbReference type="AlphaFoldDB" id="B1XXQ5"/>
<evidence type="ECO:0000256" key="4">
    <source>
        <dbReference type="ARBA" id="ARBA00022989"/>
    </source>
</evidence>
<dbReference type="Pfam" id="PF05140">
    <property type="entry name" value="ResB"/>
    <property type="match status" value="1"/>
</dbReference>
<evidence type="ECO:0000313" key="9">
    <source>
        <dbReference type="Proteomes" id="UP000001693"/>
    </source>
</evidence>
<keyword evidence="9" id="KW-1185">Reference proteome</keyword>
<dbReference type="STRING" id="395495.Lcho_4122"/>
<dbReference type="KEGG" id="lch:Lcho_4122"/>
<evidence type="ECO:0000259" key="7">
    <source>
        <dbReference type="Pfam" id="PF05140"/>
    </source>
</evidence>
<reference evidence="8 9" key="1">
    <citation type="submission" date="2008-03" db="EMBL/GenBank/DDBJ databases">
        <title>Complete sequence of Leptothrix cholodnii SP-6.</title>
        <authorList>
            <consortium name="US DOE Joint Genome Institute"/>
            <person name="Copeland A."/>
            <person name="Lucas S."/>
            <person name="Lapidus A."/>
            <person name="Glavina del Rio T."/>
            <person name="Dalin E."/>
            <person name="Tice H."/>
            <person name="Bruce D."/>
            <person name="Goodwin L."/>
            <person name="Pitluck S."/>
            <person name="Chertkov O."/>
            <person name="Brettin T."/>
            <person name="Detter J.C."/>
            <person name="Han C."/>
            <person name="Kuske C.R."/>
            <person name="Schmutz J."/>
            <person name="Larimer F."/>
            <person name="Land M."/>
            <person name="Hauser L."/>
            <person name="Kyrpides N."/>
            <person name="Lykidis A."/>
            <person name="Emerson D."/>
            <person name="Richardson P."/>
        </authorList>
    </citation>
    <scope>NUCLEOTIDE SEQUENCE [LARGE SCALE GENOMIC DNA]</scope>
    <source>
        <strain evidence="9">ATCC 51168 / LMG 8142 / SP-6</strain>
    </source>
</reference>
<protein>
    <recommendedName>
        <fullName evidence="7">ResB-like domain-containing protein</fullName>
    </recommendedName>
</protein>
<evidence type="ECO:0000256" key="6">
    <source>
        <dbReference type="SAM" id="Phobius"/>
    </source>
</evidence>
<feature type="transmembrane region" description="Helical" evidence="6">
    <location>
        <begin position="294"/>
        <end position="314"/>
    </location>
</feature>
<dbReference type="OrthoDB" id="8770555at2"/>
<dbReference type="HOGENOM" id="CLU_800878_0_0_4"/>
<dbReference type="GO" id="GO:0017004">
    <property type="term" value="P:cytochrome complex assembly"/>
    <property type="evidence" value="ECO:0007669"/>
    <property type="project" value="UniProtKB-KW"/>
</dbReference>
<dbReference type="RefSeq" id="WP_012349117.1">
    <property type="nucleotide sequence ID" value="NC_010524.1"/>
</dbReference>
<dbReference type="eggNOG" id="COG1333">
    <property type="taxonomic scope" value="Bacteria"/>
</dbReference>
<evidence type="ECO:0000256" key="1">
    <source>
        <dbReference type="ARBA" id="ARBA00004141"/>
    </source>
</evidence>
<keyword evidence="4 6" id="KW-1133">Transmembrane helix</keyword>
<keyword evidence="3" id="KW-0201">Cytochrome c-type biogenesis</keyword>
<evidence type="ECO:0000256" key="5">
    <source>
        <dbReference type="ARBA" id="ARBA00023136"/>
    </source>
</evidence>
<gene>
    <name evidence="8" type="ordered locus">Lcho_4122</name>
</gene>
<dbReference type="EMBL" id="CP001013">
    <property type="protein sequence ID" value="ACB36374.1"/>
    <property type="molecule type" value="Genomic_DNA"/>
</dbReference>
<evidence type="ECO:0000313" key="8">
    <source>
        <dbReference type="EMBL" id="ACB36374.1"/>
    </source>
</evidence>
<feature type="domain" description="ResB-like" evidence="7">
    <location>
        <begin position="70"/>
        <end position="181"/>
    </location>
</feature>
<evidence type="ECO:0000256" key="2">
    <source>
        <dbReference type="ARBA" id="ARBA00022692"/>
    </source>
</evidence>
<accession>B1XXQ5</accession>
<feature type="transmembrane region" description="Helical" evidence="6">
    <location>
        <begin position="42"/>
        <end position="62"/>
    </location>
</feature>
<name>B1XXQ5_LEPCP</name>
<keyword evidence="5 6" id="KW-0472">Membrane</keyword>
<evidence type="ECO:0000256" key="3">
    <source>
        <dbReference type="ARBA" id="ARBA00022748"/>
    </source>
</evidence>